<name>A0A5C5UA66_9CORY</name>
<dbReference type="RefSeq" id="WP_146325301.1">
    <property type="nucleotide sequence ID" value="NZ_BAABLR010000066.1"/>
</dbReference>
<gene>
    <name evidence="1" type="ORF">FRX94_10520</name>
</gene>
<proteinExistence type="predicted"/>
<reference evidence="1 2" key="1">
    <citation type="submission" date="2019-08" db="EMBL/GenBank/DDBJ databases">
        <authorList>
            <person name="Lei W."/>
        </authorList>
    </citation>
    <scope>NUCLEOTIDE SEQUENCE [LARGE SCALE GENOMIC DNA]</scope>
    <source>
        <strain evidence="1 2">CCUG 58627</strain>
    </source>
</reference>
<accession>A0A5C5UA66</accession>
<dbReference type="Proteomes" id="UP000320791">
    <property type="component" value="Unassembled WGS sequence"/>
</dbReference>
<protein>
    <submittedName>
        <fullName evidence="1">Uncharacterized protein</fullName>
    </submittedName>
</protein>
<comment type="caution">
    <text evidence="1">The sequence shown here is derived from an EMBL/GenBank/DDBJ whole genome shotgun (WGS) entry which is preliminary data.</text>
</comment>
<organism evidence="1 2">
    <name type="scientific">Corynebacterium canis</name>
    <dbReference type="NCBI Taxonomy" id="679663"/>
    <lineage>
        <taxon>Bacteria</taxon>
        <taxon>Bacillati</taxon>
        <taxon>Actinomycetota</taxon>
        <taxon>Actinomycetes</taxon>
        <taxon>Mycobacteriales</taxon>
        <taxon>Corynebacteriaceae</taxon>
        <taxon>Corynebacterium</taxon>
    </lineage>
</organism>
<dbReference type="EMBL" id="VOHM01000026">
    <property type="protein sequence ID" value="TWT22839.1"/>
    <property type="molecule type" value="Genomic_DNA"/>
</dbReference>
<dbReference type="AlphaFoldDB" id="A0A5C5UA66"/>
<evidence type="ECO:0000313" key="1">
    <source>
        <dbReference type="EMBL" id="TWT22839.1"/>
    </source>
</evidence>
<keyword evidence="2" id="KW-1185">Reference proteome</keyword>
<evidence type="ECO:0000313" key="2">
    <source>
        <dbReference type="Proteomes" id="UP000320791"/>
    </source>
</evidence>
<sequence>MHPIRNLRNRALTFAQINHPILTSKIISLILNAAAKRKRRRPSRAVQVAATVGEEGASISKRTSGIDAANRAAGVPGAC</sequence>